<comment type="caution">
    <text evidence="8">The sequence shown here is derived from an EMBL/GenBank/DDBJ whole genome shotgun (WGS) entry which is preliminary data.</text>
</comment>
<dbReference type="SUPFAM" id="SSF53335">
    <property type="entry name" value="S-adenosyl-L-methionine-dependent methyltransferases"/>
    <property type="match status" value="1"/>
</dbReference>
<evidence type="ECO:0000313" key="10">
    <source>
        <dbReference type="Proteomes" id="UP000465302"/>
    </source>
</evidence>
<dbReference type="CDD" id="cd02440">
    <property type="entry name" value="AdoMet_MTases"/>
    <property type="match status" value="1"/>
</dbReference>
<accession>A0A2A7NDY5</accession>
<dbReference type="OrthoDB" id="582216at2"/>
<dbReference type="InterPro" id="IPR001077">
    <property type="entry name" value="COMT_C"/>
</dbReference>
<dbReference type="InterPro" id="IPR016461">
    <property type="entry name" value="COMT-like"/>
</dbReference>
<dbReference type="InterPro" id="IPR012967">
    <property type="entry name" value="COMT_dimerisation"/>
</dbReference>
<evidence type="ECO:0000256" key="4">
    <source>
        <dbReference type="PIRSR" id="PIRSR005739-1"/>
    </source>
</evidence>
<dbReference type="Proteomes" id="UP000220914">
    <property type="component" value="Unassembled WGS sequence"/>
</dbReference>
<evidence type="ECO:0000259" key="6">
    <source>
        <dbReference type="Pfam" id="PF08100"/>
    </source>
</evidence>
<protein>
    <submittedName>
        <fullName evidence="7 8">Methyltransferase</fullName>
    </submittedName>
</protein>
<reference evidence="7 10" key="2">
    <citation type="journal article" date="2019" name="Emerg. Microbes Infect.">
        <title>Comprehensive subspecies identification of 175 nontuberculous mycobacteria species based on 7547 genomic profiles.</title>
        <authorList>
            <person name="Matsumoto Y."/>
            <person name="Kinjo T."/>
            <person name="Motooka D."/>
            <person name="Nabeya D."/>
            <person name="Jung N."/>
            <person name="Uechi K."/>
            <person name="Horii T."/>
            <person name="Iida T."/>
            <person name="Fujita J."/>
            <person name="Nakamura S."/>
        </authorList>
    </citation>
    <scope>NUCLEOTIDE SEQUENCE [LARGE SCALE GENOMIC DNA]</scope>
    <source>
        <strain evidence="7 10">JCM 6377</strain>
    </source>
</reference>
<dbReference type="AlphaFoldDB" id="A0A2A7NDY5"/>
<keyword evidence="9" id="KW-1185">Reference proteome</keyword>
<dbReference type="PANTHER" id="PTHR43712:SF2">
    <property type="entry name" value="O-METHYLTRANSFERASE CICE"/>
    <property type="match status" value="1"/>
</dbReference>
<dbReference type="GO" id="GO:0008171">
    <property type="term" value="F:O-methyltransferase activity"/>
    <property type="evidence" value="ECO:0007669"/>
    <property type="project" value="InterPro"/>
</dbReference>
<evidence type="ECO:0000313" key="7">
    <source>
        <dbReference type="EMBL" id="GFG49816.1"/>
    </source>
</evidence>
<dbReference type="EMBL" id="PDCP01000004">
    <property type="protein sequence ID" value="PEG42029.1"/>
    <property type="molecule type" value="Genomic_DNA"/>
</dbReference>
<dbReference type="InterPro" id="IPR036388">
    <property type="entry name" value="WH-like_DNA-bd_sf"/>
</dbReference>
<dbReference type="PANTHER" id="PTHR43712">
    <property type="entry name" value="PUTATIVE (AFU_ORTHOLOGUE AFUA_4G14580)-RELATED"/>
    <property type="match status" value="1"/>
</dbReference>
<keyword evidence="1 8" id="KW-0489">Methyltransferase</keyword>
<dbReference type="RefSeq" id="WP_097938342.1">
    <property type="nucleotide sequence ID" value="NZ_BLKS01000001.1"/>
</dbReference>
<keyword evidence="2 8" id="KW-0808">Transferase</keyword>
<feature type="domain" description="O-methyltransferase dimerisation" evidence="6">
    <location>
        <begin position="57"/>
        <end position="128"/>
    </location>
</feature>
<organism evidence="8 9">
    <name type="scientific">Mycolicibacterium agri</name>
    <name type="common">Mycobacterium agri</name>
    <dbReference type="NCBI Taxonomy" id="36811"/>
    <lineage>
        <taxon>Bacteria</taxon>
        <taxon>Bacillati</taxon>
        <taxon>Actinomycetota</taxon>
        <taxon>Actinomycetes</taxon>
        <taxon>Mycobacteriales</taxon>
        <taxon>Mycobacteriaceae</taxon>
        <taxon>Mycolicibacterium</taxon>
    </lineage>
</organism>
<dbReference type="Gene3D" id="1.10.10.10">
    <property type="entry name" value="Winged helix-like DNA-binding domain superfamily/Winged helix DNA-binding domain"/>
    <property type="match status" value="1"/>
</dbReference>
<dbReference type="GO" id="GO:0046983">
    <property type="term" value="F:protein dimerization activity"/>
    <property type="evidence" value="ECO:0007669"/>
    <property type="project" value="InterPro"/>
</dbReference>
<feature type="active site" description="Proton acceptor" evidence="4">
    <location>
        <position position="288"/>
    </location>
</feature>
<evidence type="ECO:0000256" key="2">
    <source>
        <dbReference type="ARBA" id="ARBA00022679"/>
    </source>
</evidence>
<reference evidence="8 9" key="1">
    <citation type="submission" date="2017-10" db="EMBL/GenBank/DDBJ databases">
        <title>The new phylogeny of genus Mycobacterium.</title>
        <authorList>
            <person name="Tortoli E."/>
            <person name="Trovato A."/>
            <person name="Cirillo D.M."/>
        </authorList>
    </citation>
    <scope>NUCLEOTIDE SEQUENCE [LARGE SCALE GENOMIC DNA]</scope>
    <source>
        <strain evidence="8 9">CCUG37673</strain>
    </source>
</reference>
<gene>
    <name evidence="8" type="ORF">CQY20_03925</name>
    <name evidence="7" type="ORF">MAGR_12570</name>
</gene>
<evidence type="ECO:0000313" key="8">
    <source>
        <dbReference type="EMBL" id="PEG42029.1"/>
    </source>
</evidence>
<proteinExistence type="predicted"/>
<sequence length="381" mass="41840">MPAVVVVKNVQVINETTQSTVDVRRERLMMRAFQSPLVGPLLRRLANPQHIVEEGMAFWSSRLMLTAVERGVFTLLAQGPLTAEEILDELGWHPRAGITALDALAAAGLLRRDKSGRYSNSGRASLFLCRDKPSYIGGLMELSSTRLYDLWSGLDDLLRTGTPAAEEEQGENEFFDALYRDPAALRTFLSGMTGISTGEVTLLAARFPWKRFGSFTDLGCAQGALSVRVALTHPHLHGTGFDLPVVEPIFTDYVKSFGLDDRLQFVGGSFFTDPLPSAEVFSFGHVFHGQSREGRRELIAKARDALPRGGALIVYDAMTPPRKSGLQFQSLLSSLNIMLETRDGYETTTTDCADMLRASGFGSVKVRHLIGPTSMVYGFKA</sequence>
<dbReference type="EMBL" id="BLKS01000001">
    <property type="protein sequence ID" value="GFG49816.1"/>
    <property type="molecule type" value="Genomic_DNA"/>
</dbReference>
<dbReference type="GO" id="GO:0032259">
    <property type="term" value="P:methylation"/>
    <property type="evidence" value="ECO:0007669"/>
    <property type="project" value="UniProtKB-KW"/>
</dbReference>
<dbReference type="InterPro" id="IPR036390">
    <property type="entry name" value="WH_DNA-bd_sf"/>
</dbReference>
<evidence type="ECO:0000259" key="5">
    <source>
        <dbReference type="Pfam" id="PF00891"/>
    </source>
</evidence>
<dbReference type="InterPro" id="IPR029063">
    <property type="entry name" value="SAM-dependent_MTases_sf"/>
</dbReference>
<dbReference type="SUPFAM" id="SSF46785">
    <property type="entry name" value="Winged helix' DNA-binding domain"/>
    <property type="match status" value="1"/>
</dbReference>
<dbReference type="Pfam" id="PF08100">
    <property type="entry name" value="Dimerisation"/>
    <property type="match status" value="1"/>
</dbReference>
<dbReference type="Proteomes" id="UP000465302">
    <property type="component" value="Unassembled WGS sequence"/>
</dbReference>
<name>A0A2A7NDY5_MYCAG</name>
<dbReference type="Gene3D" id="3.40.50.150">
    <property type="entry name" value="Vaccinia Virus protein VP39"/>
    <property type="match status" value="1"/>
</dbReference>
<evidence type="ECO:0000313" key="9">
    <source>
        <dbReference type="Proteomes" id="UP000220914"/>
    </source>
</evidence>
<dbReference type="PROSITE" id="PS51683">
    <property type="entry name" value="SAM_OMT_II"/>
    <property type="match status" value="1"/>
</dbReference>
<dbReference type="Pfam" id="PF00891">
    <property type="entry name" value="Methyltransf_2"/>
    <property type="match status" value="1"/>
</dbReference>
<evidence type="ECO:0000256" key="3">
    <source>
        <dbReference type="ARBA" id="ARBA00022691"/>
    </source>
</evidence>
<dbReference type="PIRSF" id="PIRSF005739">
    <property type="entry name" value="O-mtase"/>
    <property type="match status" value="1"/>
</dbReference>
<keyword evidence="3" id="KW-0949">S-adenosyl-L-methionine</keyword>
<feature type="domain" description="O-methyltransferase C-terminal" evidence="5">
    <location>
        <begin position="151"/>
        <end position="361"/>
    </location>
</feature>
<reference evidence="7" key="3">
    <citation type="submission" date="2020-02" db="EMBL/GenBank/DDBJ databases">
        <authorList>
            <person name="Matsumoto Y."/>
            <person name="Motooka D."/>
            <person name="Nakamura S."/>
        </authorList>
    </citation>
    <scope>NUCLEOTIDE SEQUENCE</scope>
    <source>
        <strain evidence="7">JCM 6377</strain>
    </source>
</reference>
<evidence type="ECO:0000256" key="1">
    <source>
        <dbReference type="ARBA" id="ARBA00022603"/>
    </source>
</evidence>